<name>A0ABM9CEP2_9BACL</name>
<reference evidence="1" key="1">
    <citation type="submission" date="2022-01" db="EMBL/GenBank/DDBJ databases">
        <authorList>
            <person name="Criscuolo A."/>
        </authorList>
    </citation>
    <scope>NUCLEOTIDE SEQUENCE</scope>
    <source>
        <strain evidence="1">CIP111892</strain>
    </source>
</reference>
<comment type="caution">
    <text evidence="1">The sequence shown here is derived from an EMBL/GenBank/DDBJ whole genome shotgun (WGS) entry which is preliminary data.</text>
</comment>
<protein>
    <recommendedName>
        <fullName evidence="3">DNA-binding protein</fullName>
    </recommendedName>
</protein>
<gene>
    <name evidence="1" type="ORF">PAECIP111892_03370</name>
</gene>
<evidence type="ECO:0008006" key="3">
    <source>
        <dbReference type="Google" id="ProtNLM"/>
    </source>
</evidence>
<evidence type="ECO:0000313" key="2">
    <source>
        <dbReference type="Proteomes" id="UP000838324"/>
    </source>
</evidence>
<sequence length="470" mass="53963">MEMKLTTLRSEIENNLFRSGYNLASFAKVSGLNRGSLSAILHGNPPKPVSLGQLDALTKAFGFPEGWFYTLYVDECFSEDKVSRRRVEPFLIRCVETGKQQCVDEIINRIMEFPKPLDVVYSVAEKLFAGGKIQEAKAFYKIIVEHEQDSSSERLAISQYRIFKSLESVVDMEEMLRAVITFEPFRGRIPDHLQLDGLLKLASVCFTLHRWSDMERYTDELRALADGIYREQLRKKTGRRTEELHLLRPLVLYYAHGHLMKATALTKQGKYEEAQKFTAMYADLGWFELLDEEGLRIVDAFRSFAVGNSFTLEMQVGNFAVLPEYTAYMAKLPSEILPGLVSILEAANRFGFSVDHVLEQFSAEMPRFEQLQDPLNIERIYRLGYQLALYYSERGQYTRGIDYILQCLKAAIQLNSAKDILECVTLFEESRESAGGQQLLRYGELLKGLRKNQELAANRERRSAMAERSF</sequence>
<keyword evidence="2" id="KW-1185">Reference proteome</keyword>
<organism evidence="1 2">
    <name type="scientific">Paenibacillus auburnensis</name>
    <dbReference type="NCBI Taxonomy" id="2905649"/>
    <lineage>
        <taxon>Bacteria</taxon>
        <taxon>Bacillati</taxon>
        <taxon>Bacillota</taxon>
        <taxon>Bacilli</taxon>
        <taxon>Bacillales</taxon>
        <taxon>Paenibacillaceae</taxon>
        <taxon>Paenibacillus</taxon>
    </lineage>
</organism>
<dbReference type="InterPro" id="IPR011990">
    <property type="entry name" value="TPR-like_helical_dom_sf"/>
</dbReference>
<proteinExistence type="predicted"/>
<dbReference type="SUPFAM" id="SSF48452">
    <property type="entry name" value="TPR-like"/>
    <property type="match status" value="1"/>
</dbReference>
<dbReference type="Proteomes" id="UP000838324">
    <property type="component" value="Unassembled WGS sequence"/>
</dbReference>
<evidence type="ECO:0000313" key="1">
    <source>
        <dbReference type="EMBL" id="CAH1209996.1"/>
    </source>
</evidence>
<dbReference type="EMBL" id="CAKMMG010000004">
    <property type="protein sequence ID" value="CAH1209996.1"/>
    <property type="molecule type" value="Genomic_DNA"/>
</dbReference>
<accession>A0ABM9CEP2</accession>